<dbReference type="Proteomes" id="UP000184074">
    <property type="component" value="Unassembled WGS sequence"/>
</dbReference>
<accession>A0A1M5NBZ8</accession>
<keyword evidence="1" id="KW-0830">Ubiquinone</keyword>
<dbReference type="Pfam" id="PF13489">
    <property type="entry name" value="Methyltransf_23"/>
    <property type="match status" value="1"/>
</dbReference>
<dbReference type="Gene3D" id="3.40.50.150">
    <property type="entry name" value="Vaccinia Virus protein VP39"/>
    <property type="match status" value="1"/>
</dbReference>
<dbReference type="GO" id="GO:0032259">
    <property type="term" value="P:methylation"/>
    <property type="evidence" value="ECO:0007669"/>
    <property type="project" value="UniProtKB-KW"/>
</dbReference>
<keyword evidence="2" id="KW-1185">Reference proteome</keyword>
<gene>
    <name evidence="1" type="ORF">SAMN05444003_1314</name>
</gene>
<keyword evidence="1" id="KW-0489">Methyltransferase</keyword>
<proteinExistence type="predicted"/>
<dbReference type="AlphaFoldDB" id="A0A1M5NBZ8"/>
<reference evidence="1 2" key="1">
    <citation type="submission" date="2016-11" db="EMBL/GenBank/DDBJ databases">
        <authorList>
            <person name="Jaros S."/>
            <person name="Januszkiewicz K."/>
            <person name="Wedrychowicz H."/>
        </authorList>
    </citation>
    <scope>NUCLEOTIDE SEQUENCE [LARGE SCALE GENOMIC DNA]</scope>
    <source>
        <strain evidence="1 2">DSM 28715</strain>
    </source>
</reference>
<name>A0A1M5NBZ8_9RHOB</name>
<organism evidence="1 2">
    <name type="scientific">Cognatiyoonia sediminum</name>
    <dbReference type="NCBI Taxonomy" id="1508389"/>
    <lineage>
        <taxon>Bacteria</taxon>
        <taxon>Pseudomonadati</taxon>
        <taxon>Pseudomonadota</taxon>
        <taxon>Alphaproteobacteria</taxon>
        <taxon>Rhodobacterales</taxon>
        <taxon>Paracoccaceae</taxon>
        <taxon>Cognatiyoonia</taxon>
    </lineage>
</organism>
<evidence type="ECO:0000313" key="1">
    <source>
        <dbReference type="EMBL" id="SHG87018.1"/>
    </source>
</evidence>
<dbReference type="OrthoDB" id="8153637at2"/>
<dbReference type="RefSeq" id="WP_072900013.1">
    <property type="nucleotide sequence ID" value="NZ_FQXB01000001.1"/>
</dbReference>
<dbReference type="PANTHER" id="PTHR43861">
    <property type="entry name" value="TRANS-ACONITATE 2-METHYLTRANSFERASE-RELATED"/>
    <property type="match status" value="1"/>
</dbReference>
<dbReference type="EMBL" id="FQXB01000001">
    <property type="protein sequence ID" value="SHG87018.1"/>
    <property type="molecule type" value="Genomic_DNA"/>
</dbReference>
<protein>
    <submittedName>
        <fullName evidence="1">Ubiquinone/menaquinone biosynthesis C-methylase UbiE</fullName>
    </submittedName>
</protein>
<dbReference type="SUPFAM" id="SSF53335">
    <property type="entry name" value="S-adenosyl-L-methionine-dependent methyltransferases"/>
    <property type="match status" value="1"/>
</dbReference>
<dbReference type="STRING" id="1508389.SAMN05444003_1314"/>
<keyword evidence="1" id="KW-0808">Transferase</keyword>
<dbReference type="GO" id="GO:0008168">
    <property type="term" value="F:methyltransferase activity"/>
    <property type="evidence" value="ECO:0007669"/>
    <property type="project" value="UniProtKB-KW"/>
</dbReference>
<dbReference type="CDD" id="cd02440">
    <property type="entry name" value="AdoMet_MTases"/>
    <property type="match status" value="1"/>
</dbReference>
<evidence type="ECO:0000313" key="2">
    <source>
        <dbReference type="Proteomes" id="UP000184074"/>
    </source>
</evidence>
<dbReference type="InterPro" id="IPR029063">
    <property type="entry name" value="SAM-dependent_MTases_sf"/>
</dbReference>
<sequence length="227" mass="25821">MAFNSSRYHLLKVNETFAKGVKAGERVLDAGAGMQPYAHLFAHAIYESADFTKVDKSYAPQTYICDLVDIPVEDRRFDHVVFNQVLEHLPDPIAVLKELRRVLKPGGRIICTCPLFYQEHEQPYDFYRYTQFAHQHMFEQAGFEVSSIDWLEGYYGTASYQLRGLSKNLPLWPKSGEIWARLLALPVATIIRILGSLLAPILARLDQHTDSRGVGYPKNYVVSAKAI</sequence>